<evidence type="ECO:0000256" key="3">
    <source>
        <dbReference type="ARBA" id="ARBA00023004"/>
    </source>
</evidence>
<comment type="caution">
    <text evidence="7">The sequence shown here is derived from an EMBL/GenBank/DDBJ whole genome shotgun (WGS) entry which is preliminary data.</text>
</comment>
<feature type="domain" description="TauD/TfdA-like" evidence="6">
    <location>
        <begin position="27"/>
        <end position="268"/>
    </location>
</feature>
<proteinExistence type="predicted"/>
<keyword evidence="8" id="KW-1185">Reference proteome</keyword>
<evidence type="ECO:0000313" key="7">
    <source>
        <dbReference type="EMBL" id="MFF3340559.1"/>
    </source>
</evidence>
<dbReference type="InterPro" id="IPR042098">
    <property type="entry name" value="TauD-like_sf"/>
</dbReference>
<dbReference type="GO" id="GO:0051213">
    <property type="term" value="F:dioxygenase activity"/>
    <property type="evidence" value="ECO:0007669"/>
    <property type="project" value="UniProtKB-KW"/>
</dbReference>
<evidence type="ECO:0000256" key="1">
    <source>
        <dbReference type="ARBA" id="ARBA00001954"/>
    </source>
</evidence>
<dbReference type="Gene3D" id="3.60.130.10">
    <property type="entry name" value="Clavaminate synthase-like"/>
    <property type="match status" value="1"/>
</dbReference>
<evidence type="ECO:0000256" key="5">
    <source>
        <dbReference type="SAM" id="MobiDB-lite"/>
    </source>
</evidence>
<evidence type="ECO:0000256" key="2">
    <source>
        <dbReference type="ARBA" id="ARBA00023002"/>
    </source>
</evidence>
<comment type="cofactor">
    <cofactor evidence="1">
        <name>Fe(2+)</name>
        <dbReference type="ChEBI" id="CHEBI:29033"/>
    </cofactor>
</comment>
<accession>A0ABW6RGA4</accession>
<dbReference type="EMBL" id="JBIAPK010000005">
    <property type="protein sequence ID" value="MFF3340559.1"/>
    <property type="molecule type" value="Genomic_DNA"/>
</dbReference>
<evidence type="ECO:0000259" key="6">
    <source>
        <dbReference type="Pfam" id="PF02668"/>
    </source>
</evidence>
<dbReference type="Pfam" id="PF02668">
    <property type="entry name" value="TauD"/>
    <property type="match status" value="1"/>
</dbReference>
<evidence type="ECO:0000313" key="8">
    <source>
        <dbReference type="Proteomes" id="UP001601976"/>
    </source>
</evidence>
<keyword evidence="3" id="KW-0408">Iron</keyword>
<dbReference type="RefSeq" id="WP_355718547.1">
    <property type="nucleotide sequence ID" value="NZ_JBEXNP010000006.1"/>
</dbReference>
<sequence>MTSQSVQSRRLTESGMGELLSLPPTVTPEDIGKQVREAAVNSGCVLVRERSLDQDEFLRLVAAVGDKVEYKLGEGRSDLLMLNASRDKDKVVTGRGPLPLHTDGVLVGTRTDLIILYAVDFKDTPGSGETYVVDQMAAWKEMPESLRSVIEERDFEYRVEEPDFYPTAPAGWYAVPNFRDYGDGHRALNLSTGYQADSEPRSWSVRVPGMTAEESRSFLAELDGFLRSPRYTYQHRWQSGDLLLINNQRTMHGRTPISPDGIRLLWRGQVAEVA</sequence>
<dbReference type="InterPro" id="IPR003819">
    <property type="entry name" value="TauD/TfdA-like"/>
</dbReference>
<keyword evidence="2" id="KW-0560">Oxidoreductase</keyword>
<keyword evidence="4" id="KW-0045">Antibiotic biosynthesis</keyword>
<gene>
    <name evidence="7" type="ORF">ACFYWW_17755</name>
</gene>
<dbReference type="InterPro" id="IPR050411">
    <property type="entry name" value="AlphaKG_dependent_hydroxylases"/>
</dbReference>
<name>A0ABW6RGA4_9ACTN</name>
<dbReference type="SUPFAM" id="SSF51197">
    <property type="entry name" value="Clavaminate synthase-like"/>
    <property type="match status" value="1"/>
</dbReference>
<dbReference type="Proteomes" id="UP001601976">
    <property type="component" value="Unassembled WGS sequence"/>
</dbReference>
<dbReference type="PANTHER" id="PTHR10696">
    <property type="entry name" value="GAMMA-BUTYROBETAINE HYDROXYLASE-RELATED"/>
    <property type="match status" value="1"/>
</dbReference>
<keyword evidence="7" id="KW-0223">Dioxygenase</keyword>
<organism evidence="7 8">
    <name type="scientific">Streptomyces flavidovirens</name>
    <dbReference type="NCBI Taxonomy" id="67298"/>
    <lineage>
        <taxon>Bacteria</taxon>
        <taxon>Bacillati</taxon>
        <taxon>Actinomycetota</taxon>
        <taxon>Actinomycetes</taxon>
        <taxon>Kitasatosporales</taxon>
        <taxon>Streptomycetaceae</taxon>
        <taxon>Streptomyces</taxon>
    </lineage>
</organism>
<reference evidence="7 8" key="1">
    <citation type="submission" date="2024-10" db="EMBL/GenBank/DDBJ databases">
        <title>The Natural Products Discovery Center: Release of the First 8490 Sequenced Strains for Exploring Actinobacteria Biosynthetic Diversity.</title>
        <authorList>
            <person name="Kalkreuter E."/>
            <person name="Kautsar S.A."/>
            <person name="Yang D."/>
            <person name="Bader C.D."/>
            <person name="Teijaro C.N."/>
            <person name="Fluegel L."/>
            <person name="Davis C.M."/>
            <person name="Simpson J.R."/>
            <person name="Lauterbach L."/>
            <person name="Steele A.D."/>
            <person name="Gui C."/>
            <person name="Meng S."/>
            <person name="Li G."/>
            <person name="Viehrig K."/>
            <person name="Ye F."/>
            <person name="Su P."/>
            <person name="Kiefer A.F."/>
            <person name="Nichols A."/>
            <person name="Cepeda A.J."/>
            <person name="Yan W."/>
            <person name="Fan B."/>
            <person name="Jiang Y."/>
            <person name="Adhikari A."/>
            <person name="Zheng C.-J."/>
            <person name="Schuster L."/>
            <person name="Cowan T.M."/>
            <person name="Smanski M.J."/>
            <person name="Chevrette M.G."/>
            <person name="De Carvalho L.P.S."/>
            <person name="Shen B."/>
        </authorList>
    </citation>
    <scope>NUCLEOTIDE SEQUENCE [LARGE SCALE GENOMIC DNA]</scope>
    <source>
        <strain evidence="7 8">NPDC003029</strain>
    </source>
</reference>
<protein>
    <submittedName>
        <fullName evidence="7">TauD/TfdA dioxygenase family protein</fullName>
    </submittedName>
</protein>
<dbReference type="PANTHER" id="PTHR10696:SF56">
    <property type="entry name" value="TAUD_TFDA-LIKE DOMAIN-CONTAINING PROTEIN"/>
    <property type="match status" value="1"/>
</dbReference>
<evidence type="ECO:0000256" key="4">
    <source>
        <dbReference type="ARBA" id="ARBA00023194"/>
    </source>
</evidence>
<feature type="region of interest" description="Disordered" evidence="5">
    <location>
        <begin position="1"/>
        <end position="25"/>
    </location>
</feature>